<sequence>MGNTQAKQEEIIIAQAGNSGGQTKAKEFGSAPDILAMVTLLLLMTKQSARRYTRAGTRCKFSKELHGPTPGEKMAPTLLSHDTPSPSVCYTFPMDTKGFDAVPPNGVEDTDRITGYRPDGSVNPRRCITLILNLGQRNNCLNHHHQDNCKYIGDNNTKEVKENQLVLGPAPKRLS</sequence>
<dbReference type="Proteomes" id="UP001566132">
    <property type="component" value="Unassembled WGS sequence"/>
</dbReference>
<dbReference type="AlphaFoldDB" id="A0ABD1E864"/>
<organism evidence="1 2">
    <name type="scientific">Hypothenemus hampei</name>
    <name type="common">Coffee berry borer</name>
    <dbReference type="NCBI Taxonomy" id="57062"/>
    <lineage>
        <taxon>Eukaryota</taxon>
        <taxon>Metazoa</taxon>
        <taxon>Ecdysozoa</taxon>
        <taxon>Arthropoda</taxon>
        <taxon>Hexapoda</taxon>
        <taxon>Insecta</taxon>
        <taxon>Pterygota</taxon>
        <taxon>Neoptera</taxon>
        <taxon>Endopterygota</taxon>
        <taxon>Coleoptera</taxon>
        <taxon>Polyphaga</taxon>
        <taxon>Cucujiformia</taxon>
        <taxon>Curculionidae</taxon>
        <taxon>Scolytinae</taxon>
        <taxon>Hypothenemus</taxon>
    </lineage>
</organism>
<evidence type="ECO:0000313" key="2">
    <source>
        <dbReference type="Proteomes" id="UP001566132"/>
    </source>
</evidence>
<keyword evidence="2" id="KW-1185">Reference proteome</keyword>
<proteinExistence type="predicted"/>
<gene>
    <name evidence="1" type="ORF">ABEB36_012882</name>
</gene>
<reference evidence="1 2" key="1">
    <citation type="submission" date="2024-05" db="EMBL/GenBank/DDBJ databases">
        <title>Genetic variation in Jamaican populations of the coffee berry borer (Hypothenemus hampei).</title>
        <authorList>
            <person name="Errbii M."/>
            <person name="Myrie A."/>
        </authorList>
    </citation>
    <scope>NUCLEOTIDE SEQUENCE [LARGE SCALE GENOMIC DNA]</scope>
    <source>
        <strain evidence="1">JA-Hopewell-2020-01-JO</strain>
        <tissue evidence="1">Whole body</tissue>
    </source>
</reference>
<dbReference type="EMBL" id="JBDJPC010000010">
    <property type="protein sequence ID" value="KAL1490142.1"/>
    <property type="molecule type" value="Genomic_DNA"/>
</dbReference>
<name>A0ABD1E864_HYPHA</name>
<protein>
    <submittedName>
        <fullName evidence="1">Uncharacterized protein</fullName>
    </submittedName>
</protein>
<comment type="caution">
    <text evidence="1">The sequence shown here is derived from an EMBL/GenBank/DDBJ whole genome shotgun (WGS) entry which is preliminary data.</text>
</comment>
<evidence type="ECO:0000313" key="1">
    <source>
        <dbReference type="EMBL" id="KAL1490142.1"/>
    </source>
</evidence>
<accession>A0ABD1E864</accession>